<dbReference type="RefSeq" id="WP_128673169.1">
    <property type="nucleotide sequence ID" value="NZ_RRCO01000001.1"/>
</dbReference>
<keyword evidence="5 6" id="KW-0472">Membrane</keyword>
<keyword evidence="4 6" id="KW-1133">Transmembrane helix</keyword>
<dbReference type="EMBL" id="RRCO01000001">
    <property type="protein sequence ID" value="RRJ26801.1"/>
    <property type="molecule type" value="Genomic_DNA"/>
</dbReference>
<feature type="transmembrane region" description="Helical" evidence="6">
    <location>
        <begin position="53"/>
        <end position="77"/>
    </location>
</feature>
<keyword evidence="3 6" id="KW-0812">Transmembrane</keyword>
<protein>
    <submittedName>
        <fullName evidence="7">Energy-coupling factor transporter transmembrane protein EcfT</fullName>
    </submittedName>
</protein>
<comment type="subcellular location">
    <subcellularLocation>
        <location evidence="1">Membrane</location>
        <topology evidence="1">Multi-pass membrane protein</topology>
    </subcellularLocation>
</comment>
<feature type="transmembrane region" description="Helical" evidence="6">
    <location>
        <begin position="7"/>
        <end position="23"/>
    </location>
</feature>
<gene>
    <name evidence="7" type="ORF">EHV10_01950</name>
</gene>
<dbReference type="GO" id="GO:0005886">
    <property type="term" value="C:plasma membrane"/>
    <property type="evidence" value="ECO:0007669"/>
    <property type="project" value="UniProtKB-ARBA"/>
</dbReference>
<organism evidence="7 8">
    <name type="scientific">Lachnoanaerobaculum gingivalis</name>
    <dbReference type="NCBI Taxonomy" id="2490855"/>
    <lineage>
        <taxon>Bacteria</taxon>
        <taxon>Bacillati</taxon>
        <taxon>Bacillota</taxon>
        <taxon>Clostridia</taxon>
        <taxon>Lachnospirales</taxon>
        <taxon>Lachnospiraceae</taxon>
        <taxon>Lachnoanaerobaculum</taxon>
    </lineage>
</organism>
<evidence type="ECO:0000256" key="1">
    <source>
        <dbReference type="ARBA" id="ARBA00004141"/>
    </source>
</evidence>
<dbReference type="OrthoDB" id="3730291at2"/>
<evidence type="ECO:0000256" key="2">
    <source>
        <dbReference type="ARBA" id="ARBA00022475"/>
    </source>
</evidence>
<reference evidence="7 8" key="1">
    <citation type="submission" date="2018-11" db="EMBL/GenBank/DDBJ databases">
        <title>Genome sequencing of Lachnoanaerobaculum sp. KCOM 2030 (= ChDC B114).</title>
        <authorList>
            <person name="Kook J.-K."/>
            <person name="Park S.-N."/>
            <person name="Lim Y.K."/>
        </authorList>
    </citation>
    <scope>NUCLEOTIDE SEQUENCE [LARGE SCALE GENOMIC DNA]</scope>
    <source>
        <strain evidence="7 8">KCOM 2030</strain>
    </source>
</reference>
<evidence type="ECO:0000256" key="3">
    <source>
        <dbReference type="ARBA" id="ARBA00022692"/>
    </source>
</evidence>
<evidence type="ECO:0000256" key="4">
    <source>
        <dbReference type="ARBA" id="ARBA00022989"/>
    </source>
</evidence>
<evidence type="ECO:0000256" key="6">
    <source>
        <dbReference type="SAM" id="Phobius"/>
    </source>
</evidence>
<accession>A0A3P3R017</accession>
<keyword evidence="2" id="KW-1003">Cell membrane</keyword>
<keyword evidence="8" id="KW-1185">Reference proteome</keyword>
<dbReference type="InterPro" id="IPR051611">
    <property type="entry name" value="ECF_transporter_component"/>
</dbReference>
<dbReference type="PANTHER" id="PTHR34857">
    <property type="entry name" value="SLL0384 PROTEIN"/>
    <property type="match status" value="1"/>
</dbReference>
<dbReference type="CDD" id="cd16914">
    <property type="entry name" value="EcfT"/>
    <property type="match status" value="1"/>
</dbReference>
<feature type="transmembrane region" description="Helical" evidence="6">
    <location>
        <begin position="29"/>
        <end position="46"/>
    </location>
</feature>
<dbReference type="AlphaFoldDB" id="A0A3P3R017"/>
<sequence>MRKLDNRTYIILLAVSTVFWFLFYKNNQIHLSVVLNALLLIYIREYKKAIKFAITYIMMILLACLFAGKIALMYIVLNMLARSIPIIMVVTCIVSGNSSELMSSLQKLKIPKPIIVMICIMIRFFPVLSKESVAIRNGMKARGIFSGWQDYVKHPFLAYECFIIPLIIRCIKLSDELGATAELRGLNADKNRTCIYDVRFGLKDVFAVIVYGTVIGLIYFGA</sequence>
<dbReference type="InterPro" id="IPR003339">
    <property type="entry name" value="ABC/ECF_trnsptr_transmembrane"/>
</dbReference>
<evidence type="ECO:0000313" key="8">
    <source>
        <dbReference type="Proteomes" id="UP000272490"/>
    </source>
</evidence>
<dbReference type="Pfam" id="PF02361">
    <property type="entry name" value="CbiQ"/>
    <property type="match status" value="1"/>
</dbReference>
<name>A0A3P3R017_9FIRM</name>
<feature type="transmembrane region" description="Helical" evidence="6">
    <location>
        <begin position="205"/>
        <end position="221"/>
    </location>
</feature>
<evidence type="ECO:0000256" key="5">
    <source>
        <dbReference type="ARBA" id="ARBA00023136"/>
    </source>
</evidence>
<feature type="transmembrane region" description="Helical" evidence="6">
    <location>
        <begin position="113"/>
        <end position="129"/>
    </location>
</feature>
<comment type="caution">
    <text evidence="7">The sequence shown here is derived from an EMBL/GenBank/DDBJ whole genome shotgun (WGS) entry which is preliminary data.</text>
</comment>
<dbReference type="Proteomes" id="UP000272490">
    <property type="component" value="Unassembled WGS sequence"/>
</dbReference>
<proteinExistence type="predicted"/>
<evidence type="ECO:0000313" key="7">
    <source>
        <dbReference type="EMBL" id="RRJ26801.1"/>
    </source>
</evidence>
<dbReference type="PANTHER" id="PTHR34857:SF2">
    <property type="entry name" value="SLL0384 PROTEIN"/>
    <property type="match status" value="1"/>
</dbReference>